<keyword evidence="1" id="KW-0472">Membrane</keyword>
<accession>A0A8I1E9J4</accession>
<dbReference type="AlphaFoldDB" id="A0A8I1E9J4"/>
<proteinExistence type="predicted"/>
<reference evidence="2" key="1">
    <citation type="submission" date="2020-12" db="EMBL/GenBank/DDBJ databases">
        <title>Enhanced detection system for hospital associated transmission using whole genome sequencing surveillance.</title>
        <authorList>
            <person name="Harrison L.H."/>
            <person name="Van Tyne D."/>
            <person name="Marsh J.W."/>
            <person name="Griffith M.P."/>
            <person name="Snyder D.J."/>
            <person name="Cooper V.S."/>
            <person name="Mustapha M."/>
        </authorList>
    </citation>
    <scope>NUCLEOTIDE SEQUENCE</scope>
    <source>
        <strain evidence="2">PSB00042</strain>
    </source>
</reference>
<gene>
    <name evidence="2" type="ORF">JEU22_00020</name>
</gene>
<feature type="transmembrane region" description="Helical" evidence="1">
    <location>
        <begin position="121"/>
        <end position="144"/>
    </location>
</feature>
<evidence type="ECO:0000313" key="3">
    <source>
        <dbReference type="Proteomes" id="UP000637061"/>
    </source>
</evidence>
<keyword evidence="1" id="KW-1133">Transmembrane helix</keyword>
<organism evidence="2 3">
    <name type="scientific">Pseudomonas putida</name>
    <name type="common">Arthrobacter siderocapsulatus</name>
    <dbReference type="NCBI Taxonomy" id="303"/>
    <lineage>
        <taxon>Bacteria</taxon>
        <taxon>Pseudomonadati</taxon>
        <taxon>Pseudomonadota</taxon>
        <taxon>Gammaproteobacteria</taxon>
        <taxon>Pseudomonadales</taxon>
        <taxon>Pseudomonadaceae</taxon>
        <taxon>Pseudomonas</taxon>
    </lineage>
</organism>
<dbReference type="RefSeq" id="WP_198745940.1">
    <property type="nucleotide sequence ID" value="NZ_JAEHTE010000001.1"/>
</dbReference>
<sequence>MDTTITASSELNADCPTKMREKLNEKLSAVLNASPENIGDAFLCSKIYAQTVHDFGAITDAERIEALIRSQANYDTRMAEINSVANRQALVAVGATVIVMSLGLCLGMITGLSLANSFPQWFYRVIAWSFAGILAGHSIIRLSGKYPQAVQVAKTHWLSLGIGFVLFFLAPIAAISSRY</sequence>
<evidence type="ECO:0000313" key="2">
    <source>
        <dbReference type="EMBL" id="MBI6882315.1"/>
    </source>
</evidence>
<dbReference type="EMBL" id="JAEHTE010000001">
    <property type="protein sequence ID" value="MBI6882315.1"/>
    <property type="molecule type" value="Genomic_DNA"/>
</dbReference>
<protein>
    <submittedName>
        <fullName evidence="2">Uncharacterized protein</fullName>
    </submittedName>
</protein>
<evidence type="ECO:0000256" key="1">
    <source>
        <dbReference type="SAM" id="Phobius"/>
    </source>
</evidence>
<dbReference type="Proteomes" id="UP000637061">
    <property type="component" value="Unassembled WGS sequence"/>
</dbReference>
<feature type="transmembrane region" description="Helical" evidence="1">
    <location>
        <begin position="156"/>
        <end position="176"/>
    </location>
</feature>
<keyword evidence="1" id="KW-0812">Transmembrane</keyword>
<name>A0A8I1E9J4_PSEPU</name>
<comment type="caution">
    <text evidence="2">The sequence shown here is derived from an EMBL/GenBank/DDBJ whole genome shotgun (WGS) entry which is preliminary data.</text>
</comment>
<feature type="transmembrane region" description="Helical" evidence="1">
    <location>
        <begin position="89"/>
        <end position="115"/>
    </location>
</feature>